<dbReference type="CDD" id="cd03134">
    <property type="entry name" value="GATase1_PfpI_like"/>
    <property type="match status" value="1"/>
</dbReference>
<evidence type="ECO:0000313" key="4">
    <source>
        <dbReference type="Proteomes" id="UP000664218"/>
    </source>
</evidence>
<evidence type="ECO:0000259" key="2">
    <source>
        <dbReference type="Pfam" id="PF01965"/>
    </source>
</evidence>
<protein>
    <submittedName>
        <fullName evidence="3">Type 1 glutamine amidotransferase</fullName>
    </submittedName>
</protein>
<dbReference type="PROSITE" id="PS51276">
    <property type="entry name" value="PEPTIDASE_C56_PFPI"/>
    <property type="match status" value="1"/>
</dbReference>
<organism evidence="3 4">
    <name type="scientific">Proteiniclasticum aestuarii</name>
    <dbReference type="NCBI Taxonomy" id="2817862"/>
    <lineage>
        <taxon>Bacteria</taxon>
        <taxon>Bacillati</taxon>
        <taxon>Bacillota</taxon>
        <taxon>Clostridia</taxon>
        <taxon>Eubacteriales</taxon>
        <taxon>Clostridiaceae</taxon>
        <taxon>Proteiniclasticum</taxon>
    </lineage>
</organism>
<dbReference type="SUPFAM" id="SSF52317">
    <property type="entry name" value="Class I glutamine amidotransferase-like"/>
    <property type="match status" value="1"/>
</dbReference>
<keyword evidence="3" id="KW-0315">Glutamine amidotransferase</keyword>
<reference evidence="3" key="1">
    <citation type="submission" date="2021-03" db="EMBL/GenBank/DDBJ databases">
        <title>Proteiniclasticum marinus sp. nov., isolated from tidal flat sediment.</title>
        <authorList>
            <person name="Namirimu T."/>
            <person name="Yang J.-A."/>
            <person name="Yang S.-H."/>
            <person name="Kim Y.-J."/>
            <person name="Kwon K.K."/>
        </authorList>
    </citation>
    <scope>NUCLEOTIDE SEQUENCE</scope>
    <source>
        <strain evidence="3">SCR006</strain>
    </source>
</reference>
<dbReference type="RefSeq" id="WP_207600870.1">
    <property type="nucleotide sequence ID" value="NZ_JAFNJU010000020.1"/>
</dbReference>
<dbReference type="PANTHER" id="PTHR42733:SF13">
    <property type="entry name" value="DJ-1_PFPI DOMAIN-CONTAINING PROTEIN"/>
    <property type="match status" value="1"/>
</dbReference>
<keyword evidence="4" id="KW-1185">Reference proteome</keyword>
<name>A0A939HDD6_9CLOT</name>
<evidence type="ECO:0000256" key="1">
    <source>
        <dbReference type="ARBA" id="ARBA00008542"/>
    </source>
</evidence>
<sequence length="174" mass="19604">MKILTFVADIFEDLELWYPIIRLKEEGWEVDVVALDKNKTYTGKYGLKAEANKTYDEVKAEDYDGLLIPGGYAPDILRVEEGCIQLTKDFNDQNKPIGMICHAGWVPVTAGILKGKTGTSTKKIRADLEGAGLTWVDKEVVVSENIISSRSPKDLHVYMTSFIDEVKKFKEKNK</sequence>
<dbReference type="AlphaFoldDB" id="A0A939HDD6"/>
<proteinExistence type="inferred from homology"/>
<dbReference type="Pfam" id="PF01965">
    <property type="entry name" value="DJ-1_PfpI"/>
    <property type="match status" value="1"/>
</dbReference>
<accession>A0A939HDD6</accession>
<dbReference type="Gene3D" id="3.40.50.880">
    <property type="match status" value="1"/>
</dbReference>
<dbReference type="InterPro" id="IPR006286">
    <property type="entry name" value="C56_PfpI-like"/>
</dbReference>
<evidence type="ECO:0000313" key="3">
    <source>
        <dbReference type="EMBL" id="MBO1266343.1"/>
    </source>
</evidence>
<comment type="similarity">
    <text evidence="1">Belongs to the peptidase C56 family.</text>
</comment>
<dbReference type="InterPro" id="IPR029062">
    <property type="entry name" value="Class_I_gatase-like"/>
</dbReference>
<feature type="domain" description="DJ-1/PfpI" evidence="2">
    <location>
        <begin position="1"/>
        <end position="163"/>
    </location>
</feature>
<comment type="caution">
    <text evidence="3">The sequence shown here is derived from an EMBL/GenBank/DDBJ whole genome shotgun (WGS) entry which is preliminary data.</text>
</comment>
<dbReference type="EMBL" id="JAFNJU010000020">
    <property type="protein sequence ID" value="MBO1266343.1"/>
    <property type="molecule type" value="Genomic_DNA"/>
</dbReference>
<dbReference type="NCBIfam" id="TIGR01382">
    <property type="entry name" value="PfpI"/>
    <property type="match status" value="1"/>
</dbReference>
<dbReference type="InterPro" id="IPR002818">
    <property type="entry name" value="DJ-1/PfpI"/>
</dbReference>
<dbReference type="Proteomes" id="UP000664218">
    <property type="component" value="Unassembled WGS sequence"/>
</dbReference>
<dbReference type="PANTHER" id="PTHR42733">
    <property type="entry name" value="DJ-1 PROTEIN"/>
    <property type="match status" value="1"/>
</dbReference>
<gene>
    <name evidence="3" type="ORF">J3A84_15015</name>
</gene>